<feature type="region of interest" description="Disordered" evidence="1">
    <location>
        <begin position="154"/>
        <end position="181"/>
    </location>
</feature>
<reference evidence="2" key="1">
    <citation type="submission" date="2020-04" db="EMBL/GenBank/DDBJ databases">
        <authorList>
            <person name="Alioto T."/>
            <person name="Alioto T."/>
            <person name="Gomez Garrido J."/>
        </authorList>
    </citation>
    <scope>NUCLEOTIDE SEQUENCE</scope>
    <source>
        <strain evidence="2">A484AB</strain>
    </source>
</reference>
<dbReference type="AlphaFoldDB" id="A0A6S7IVJ1"/>
<gene>
    <name evidence="2" type="ORF">PACLA_8A058281</name>
</gene>
<proteinExistence type="predicted"/>
<sequence>MSSTPLFGVLGEFDPSTELFTAYSERLEQYFIANSIGQCPADATQEVLAAADKKKVAVFISVIGKKSYATLRDLCSPDSPKDKSFSELCEMLRTHYKPKRLVVAETYRFHRCIQEENENVSDYSARLRHYASTCDFGQFLSGLKTVLDADHPVPQPGKLLDYDPKTEASSQEEKRSGVVAT</sequence>
<protein>
    <submittedName>
        <fullName evidence="2">Uncharacterized protein</fullName>
    </submittedName>
</protein>
<dbReference type="OrthoDB" id="5971890at2759"/>
<dbReference type="PANTHER" id="PTHR33198:SF19">
    <property type="entry name" value="CCHC-TYPE DOMAIN-CONTAINING PROTEIN"/>
    <property type="match status" value="1"/>
</dbReference>
<accession>A0A6S7IVJ1</accession>
<evidence type="ECO:0000256" key="1">
    <source>
        <dbReference type="SAM" id="MobiDB-lite"/>
    </source>
</evidence>
<keyword evidence="3" id="KW-1185">Reference proteome</keyword>
<evidence type="ECO:0000313" key="3">
    <source>
        <dbReference type="Proteomes" id="UP001152795"/>
    </source>
</evidence>
<organism evidence="2 3">
    <name type="scientific">Paramuricea clavata</name>
    <name type="common">Red gorgonian</name>
    <name type="synonym">Violescent sea-whip</name>
    <dbReference type="NCBI Taxonomy" id="317549"/>
    <lineage>
        <taxon>Eukaryota</taxon>
        <taxon>Metazoa</taxon>
        <taxon>Cnidaria</taxon>
        <taxon>Anthozoa</taxon>
        <taxon>Octocorallia</taxon>
        <taxon>Malacalcyonacea</taxon>
        <taxon>Plexauridae</taxon>
        <taxon>Paramuricea</taxon>
    </lineage>
</organism>
<dbReference type="EMBL" id="CACRXK020011594">
    <property type="protein sequence ID" value="CAB4021743.1"/>
    <property type="molecule type" value="Genomic_DNA"/>
</dbReference>
<name>A0A6S7IVJ1_PARCT</name>
<dbReference type="Proteomes" id="UP001152795">
    <property type="component" value="Unassembled WGS sequence"/>
</dbReference>
<comment type="caution">
    <text evidence="2">The sequence shown here is derived from an EMBL/GenBank/DDBJ whole genome shotgun (WGS) entry which is preliminary data.</text>
</comment>
<dbReference type="PANTHER" id="PTHR33198">
    <property type="entry name" value="ANK_REP_REGION DOMAIN-CONTAINING PROTEIN-RELATED"/>
    <property type="match status" value="1"/>
</dbReference>
<feature type="compositionally biased region" description="Basic and acidic residues" evidence="1">
    <location>
        <begin position="160"/>
        <end position="181"/>
    </location>
</feature>
<evidence type="ECO:0000313" key="2">
    <source>
        <dbReference type="EMBL" id="CAB4021743.1"/>
    </source>
</evidence>